<dbReference type="Proteomes" id="UP000018217">
    <property type="component" value="Unassembled WGS sequence"/>
</dbReference>
<comment type="caution">
    <text evidence="2">The sequence shown here is derived from an EMBL/GenBank/DDBJ whole genome shotgun (WGS) entry which is preliminary data.</text>
</comment>
<feature type="compositionally biased region" description="Low complexity" evidence="1">
    <location>
        <begin position="45"/>
        <end position="67"/>
    </location>
</feature>
<reference evidence="2 3" key="1">
    <citation type="journal article" date="2013" name="Syst. Appl. Microbiol.">
        <title>Phylogenetic position and virulence apparatus of the pear flower necrosis pathogen Erwinia piriflorinigrans CFBP 5888T as assessed by comparative genomics.</title>
        <authorList>
            <person name="Smits T.H."/>
            <person name="Rezzonico F."/>
            <person name="Lopez M.M."/>
            <person name="Blom J."/>
            <person name="Goesmann A."/>
            <person name="Frey J.E."/>
            <person name="Duffy B."/>
        </authorList>
    </citation>
    <scope>NUCLEOTIDE SEQUENCE [LARGE SCALE GENOMIC DNA]</scope>
    <source>
        <strain evidence="3">CFBP5888</strain>
    </source>
</reference>
<dbReference type="OrthoDB" id="9859498at2"/>
<dbReference type="EMBL" id="CAHS01000014">
    <property type="protein sequence ID" value="CCG87079.1"/>
    <property type="molecule type" value="Genomic_DNA"/>
</dbReference>
<sequence>MGLNIISVVESAAEPNFRLSGKEIMGARDVTLSSISSVLSPSPLGLSTQVKGSNNPPSNQQSDNNSSLGGDTQGNIRDQHHVKEKHIVTSLSPSFTVDAKKLFNDLTVSSIGLNIEEGGRARKTVLSLLGIFVNFSHIKNRGRTTEKIDRIIEKDAVEFSEHTGMSKELKELLVTSGHEALTHFMGEFNLACDQMWLGKKTENKLSNPQAVQYKVNREFCNIRAKDLIERLTAKNLSQFEIQMRFHSFREVFLAQASSVDSGYAPDKYLARSLTNSVSEVKNDRSNGLNVENAKSPHLLQTVAEIHTPPASSKTRGISYEVFERDSDTTVRSRANEIGAEQLASDKSNDDEIEEENSGNTNHKLLEIEMDETQKALVIDTLHSREAKRVKIDENNVSELIKEAIKQFGISGNPHQFEFKSPVNSGSKP</sequence>
<gene>
    <name evidence="2" type="ORF">EPIR_1714</name>
</gene>
<evidence type="ECO:0000256" key="1">
    <source>
        <dbReference type="SAM" id="MobiDB-lite"/>
    </source>
</evidence>
<feature type="region of interest" description="Disordered" evidence="1">
    <location>
        <begin position="45"/>
        <end position="75"/>
    </location>
</feature>
<feature type="region of interest" description="Disordered" evidence="1">
    <location>
        <begin position="342"/>
        <end position="364"/>
    </location>
</feature>
<protein>
    <submittedName>
        <fullName evidence="2">Uncharacterized protein</fullName>
    </submittedName>
</protein>
<evidence type="ECO:0000313" key="2">
    <source>
        <dbReference type="EMBL" id="CCG87079.1"/>
    </source>
</evidence>
<dbReference type="RefSeq" id="WP_023654877.1">
    <property type="nucleotide sequence ID" value="NZ_CAHS01000014.1"/>
</dbReference>
<keyword evidence="3" id="KW-1185">Reference proteome</keyword>
<name>V5Z801_9GAMM</name>
<dbReference type="STRING" id="1161919.EPIR_1714"/>
<evidence type="ECO:0000313" key="3">
    <source>
        <dbReference type="Proteomes" id="UP000018217"/>
    </source>
</evidence>
<proteinExistence type="predicted"/>
<accession>V5Z801</accession>
<dbReference type="AlphaFoldDB" id="V5Z801"/>
<organism evidence="2 3">
    <name type="scientific">Erwinia piriflorinigrans CFBP 5888</name>
    <dbReference type="NCBI Taxonomy" id="1161919"/>
    <lineage>
        <taxon>Bacteria</taxon>
        <taxon>Pseudomonadati</taxon>
        <taxon>Pseudomonadota</taxon>
        <taxon>Gammaproteobacteria</taxon>
        <taxon>Enterobacterales</taxon>
        <taxon>Erwiniaceae</taxon>
        <taxon>Erwinia</taxon>
    </lineage>
</organism>